<evidence type="ECO:0000259" key="12">
    <source>
        <dbReference type="Pfam" id="PF02163"/>
    </source>
</evidence>
<evidence type="ECO:0000256" key="10">
    <source>
        <dbReference type="ARBA" id="ARBA00023136"/>
    </source>
</evidence>
<keyword evidence="8 11" id="KW-1133">Transmembrane helix</keyword>
<proteinExistence type="inferred from homology"/>
<comment type="similarity">
    <text evidence="3">Belongs to the peptidase M50B family.</text>
</comment>
<evidence type="ECO:0000256" key="5">
    <source>
        <dbReference type="ARBA" id="ARBA00022692"/>
    </source>
</evidence>
<evidence type="ECO:0000256" key="3">
    <source>
        <dbReference type="ARBA" id="ARBA00007931"/>
    </source>
</evidence>
<dbReference type="Proteomes" id="UP000433309">
    <property type="component" value="Unassembled WGS sequence"/>
</dbReference>
<comment type="cofactor">
    <cofactor evidence="1">
        <name>Zn(2+)</name>
        <dbReference type="ChEBI" id="CHEBI:29105"/>
    </cofactor>
</comment>
<evidence type="ECO:0000256" key="9">
    <source>
        <dbReference type="ARBA" id="ARBA00023049"/>
    </source>
</evidence>
<name>A0A6I2L0B1_9BURK</name>
<dbReference type="AlphaFoldDB" id="A0A6I2L0B1"/>
<dbReference type="Pfam" id="PF02163">
    <property type="entry name" value="Peptidase_M50"/>
    <property type="match status" value="1"/>
</dbReference>
<evidence type="ECO:0000256" key="2">
    <source>
        <dbReference type="ARBA" id="ARBA00004141"/>
    </source>
</evidence>
<reference evidence="13 14" key="1">
    <citation type="submission" date="2019-11" db="EMBL/GenBank/DDBJ databases">
        <title>Novel species isolated from a subtropical stream in China.</title>
        <authorList>
            <person name="Lu H."/>
        </authorList>
    </citation>
    <scope>NUCLEOTIDE SEQUENCE [LARGE SCALE GENOMIC DNA]</scope>
    <source>
        <strain evidence="13 14">FT80W</strain>
    </source>
</reference>
<dbReference type="GO" id="GO:0016020">
    <property type="term" value="C:membrane"/>
    <property type="evidence" value="ECO:0007669"/>
    <property type="project" value="UniProtKB-SubCell"/>
</dbReference>
<evidence type="ECO:0000256" key="7">
    <source>
        <dbReference type="ARBA" id="ARBA00022833"/>
    </source>
</evidence>
<keyword evidence="9" id="KW-0482">Metalloprotease</keyword>
<keyword evidence="5 11" id="KW-0812">Transmembrane</keyword>
<organism evidence="13 14">
    <name type="scientific">Duganella guangzhouensis</name>
    <dbReference type="NCBI Taxonomy" id="2666084"/>
    <lineage>
        <taxon>Bacteria</taxon>
        <taxon>Pseudomonadati</taxon>
        <taxon>Pseudomonadota</taxon>
        <taxon>Betaproteobacteria</taxon>
        <taxon>Burkholderiales</taxon>
        <taxon>Oxalobacteraceae</taxon>
        <taxon>Telluria group</taxon>
        <taxon>Duganella</taxon>
    </lineage>
</organism>
<sequence length="223" mass="23493">MRTMLPHMPMPLLILVSAVFIHLAAIALMGKMIGVKLHVFSLGVGPAILTLGRFRLSAIPTGGYVRFRDSTQDIVPPGEMNTALDGRTTLEQLVVALSGCVVLFALGLVLAGADGLHAFLCLPQQLFSGVISPFERAPALINSSLAFMRLAPHGILAGTVCAKLAALNLLPLPGMNGGAALRIIGIRIGAAKWWPDAATRALTLVYVALLLGWCLALIVFLLA</sequence>
<dbReference type="InterPro" id="IPR008915">
    <property type="entry name" value="Peptidase_M50"/>
</dbReference>
<evidence type="ECO:0000256" key="8">
    <source>
        <dbReference type="ARBA" id="ARBA00022989"/>
    </source>
</evidence>
<protein>
    <recommendedName>
        <fullName evidence="12">Peptidase M50 domain-containing protein</fullName>
    </recommendedName>
</protein>
<dbReference type="PANTHER" id="PTHR42837">
    <property type="entry name" value="REGULATOR OF SIGMA-E PROTEASE RSEP"/>
    <property type="match status" value="1"/>
</dbReference>
<evidence type="ECO:0000313" key="13">
    <source>
        <dbReference type="EMBL" id="MRW91571.1"/>
    </source>
</evidence>
<evidence type="ECO:0000313" key="14">
    <source>
        <dbReference type="Proteomes" id="UP000433309"/>
    </source>
</evidence>
<evidence type="ECO:0000256" key="6">
    <source>
        <dbReference type="ARBA" id="ARBA00022801"/>
    </source>
</evidence>
<dbReference type="InterPro" id="IPR004387">
    <property type="entry name" value="Pept_M50_Zn"/>
</dbReference>
<evidence type="ECO:0000256" key="4">
    <source>
        <dbReference type="ARBA" id="ARBA00022670"/>
    </source>
</evidence>
<dbReference type="PANTHER" id="PTHR42837:SF2">
    <property type="entry name" value="MEMBRANE METALLOPROTEASE ARASP2, CHLOROPLASTIC-RELATED"/>
    <property type="match status" value="1"/>
</dbReference>
<comment type="caution">
    <text evidence="13">The sequence shown here is derived from an EMBL/GenBank/DDBJ whole genome shotgun (WGS) entry which is preliminary data.</text>
</comment>
<feature type="transmembrane region" description="Helical" evidence="11">
    <location>
        <begin position="93"/>
        <end position="113"/>
    </location>
</feature>
<keyword evidence="6" id="KW-0378">Hydrolase</keyword>
<dbReference type="EMBL" id="WKJK01000008">
    <property type="protein sequence ID" value="MRW91571.1"/>
    <property type="molecule type" value="Genomic_DNA"/>
</dbReference>
<dbReference type="GO" id="GO:0006508">
    <property type="term" value="P:proteolysis"/>
    <property type="evidence" value="ECO:0007669"/>
    <property type="project" value="UniProtKB-KW"/>
</dbReference>
<evidence type="ECO:0000256" key="1">
    <source>
        <dbReference type="ARBA" id="ARBA00001947"/>
    </source>
</evidence>
<feature type="domain" description="Peptidase M50" evidence="12">
    <location>
        <begin position="12"/>
        <end position="211"/>
    </location>
</feature>
<accession>A0A6I2L0B1</accession>
<keyword evidence="10 11" id="KW-0472">Membrane</keyword>
<feature type="transmembrane region" description="Helical" evidence="11">
    <location>
        <begin position="201"/>
        <end position="222"/>
    </location>
</feature>
<keyword evidence="7" id="KW-0862">Zinc</keyword>
<gene>
    <name evidence="13" type="ORF">GJ699_16375</name>
</gene>
<keyword evidence="14" id="KW-1185">Reference proteome</keyword>
<comment type="subcellular location">
    <subcellularLocation>
        <location evidence="2">Membrane</location>
        <topology evidence="2">Multi-pass membrane protein</topology>
    </subcellularLocation>
</comment>
<dbReference type="GO" id="GO:0004222">
    <property type="term" value="F:metalloendopeptidase activity"/>
    <property type="evidence" value="ECO:0007669"/>
    <property type="project" value="InterPro"/>
</dbReference>
<evidence type="ECO:0000256" key="11">
    <source>
        <dbReference type="SAM" id="Phobius"/>
    </source>
</evidence>
<keyword evidence="4" id="KW-0645">Protease</keyword>